<protein>
    <recommendedName>
        <fullName evidence="7">Uroporphyrinogen decarboxylase (URO-D) domain-containing protein</fullName>
    </recommendedName>
</protein>
<dbReference type="HOGENOM" id="CLU_040933_2_1_2"/>
<reference evidence="8 9" key="1">
    <citation type="submission" date="2014-07" db="EMBL/GenBank/DDBJ databases">
        <title>Methanogenic archaea and the global carbon cycle.</title>
        <authorList>
            <person name="Henriksen J.R."/>
            <person name="Luke J."/>
            <person name="Reinhart S."/>
            <person name="Benedict M.N."/>
            <person name="Youngblut N.D."/>
            <person name="Metcalf M.E."/>
            <person name="Whitaker R.J."/>
            <person name="Metcalf W.W."/>
        </authorList>
    </citation>
    <scope>NUCLEOTIDE SEQUENCE [LARGE SCALE GENOMIC DNA]</scope>
    <source>
        <strain evidence="8 9">HB-1</strain>
    </source>
</reference>
<organism evidence="8 9">
    <name type="scientific">Methanosarcina horonobensis HB-1 = JCM 15518</name>
    <dbReference type="NCBI Taxonomy" id="1434110"/>
    <lineage>
        <taxon>Archaea</taxon>
        <taxon>Methanobacteriati</taxon>
        <taxon>Methanobacteriota</taxon>
        <taxon>Stenosarchaea group</taxon>
        <taxon>Methanomicrobia</taxon>
        <taxon>Methanosarcinales</taxon>
        <taxon>Methanosarcinaceae</taxon>
        <taxon>Methanosarcina</taxon>
    </lineage>
</organism>
<dbReference type="GO" id="GO:0004853">
    <property type="term" value="F:uroporphyrinogen decarboxylase activity"/>
    <property type="evidence" value="ECO:0007669"/>
    <property type="project" value="InterPro"/>
</dbReference>
<dbReference type="KEGG" id="mhor:MSHOH_1564"/>
<dbReference type="EMBL" id="CP009516">
    <property type="protein sequence ID" value="AKB78047.1"/>
    <property type="molecule type" value="Genomic_DNA"/>
</dbReference>
<dbReference type="GeneID" id="24830769"/>
<evidence type="ECO:0000256" key="6">
    <source>
        <dbReference type="ARBA" id="ARBA00022994"/>
    </source>
</evidence>
<feature type="domain" description="Uroporphyrinogen decarboxylase (URO-D)" evidence="7">
    <location>
        <begin position="8"/>
        <end position="338"/>
    </location>
</feature>
<evidence type="ECO:0000256" key="2">
    <source>
        <dbReference type="ARBA" id="ARBA00022603"/>
    </source>
</evidence>
<evidence type="ECO:0000259" key="7">
    <source>
        <dbReference type="Pfam" id="PF01208"/>
    </source>
</evidence>
<dbReference type="InterPro" id="IPR052024">
    <property type="entry name" value="Methanogen_methyltrans"/>
</dbReference>
<dbReference type="GO" id="GO:0015948">
    <property type="term" value="P:methanogenesis"/>
    <property type="evidence" value="ECO:0007669"/>
    <property type="project" value="UniProtKB-KW"/>
</dbReference>
<keyword evidence="4" id="KW-0479">Metal-binding</keyword>
<dbReference type="GO" id="GO:0046872">
    <property type="term" value="F:metal ion binding"/>
    <property type="evidence" value="ECO:0007669"/>
    <property type="project" value="UniProtKB-KW"/>
</dbReference>
<sequence length="344" mass="37049">MEKPNFRTELLKTLEGKTPARIPAGTFTTAPVLELMDLSGAARPEADSQPEKMAVLAFSQYVNASFETLRYPFDMVVLAEALGCTVDPGTKVKLPAVLRGSIEISPSVPELPEDFLERGRIPAVLQATEILREKAGSHLPLIAGMEGPADLAASLCGITRFLKWTIKRPHIVSRLIDLCTDACIMYARECLKRGADVVVFADAVSSPDMISPDTFRSLVKPGLERVPKALSGGKSVLHICGAADSIIYDIAACEFDGLSLEEGTKDLKTAARIAHESGVTLIGNISTSETLFRGRPEDVKKEAFICLESGIDVLAPGCGLAPETPLRNLKALVEARNEFCGRKQ</sequence>
<evidence type="ECO:0000313" key="8">
    <source>
        <dbReference type="EMBL" id="AKB78047.1"/>
    </source>
</evidence>
<keyword evidence="3" id="KW-0808">Transferase</keyword>
<accession>A0A0E3SD92</accession>
<dbReference type="STRING" id="1434110.MSHOH_1564"/>
<keyword evidence="2" id="KW-0489">Methyltransferase</keyword>
<gene>
    <name evidence="8" type="ORF">MSHOH_1564</name>
</gene>
<evidence type="ECO:0000256" key="1">
    <source>
        <dbReference type="ARBA" id="ARBA00001947"/>
    </source>
</evidence>
<dbReference type="CDD" id="cd03307">
    <property type="entry name" value="Mta_CmuA_like"/>
    <property type="match status" value="1"/>
</dbReference>
<dbReference type="GO" id="GO:0006779">
    <property type="term" value="P:porphyrin-containing compound biosynthetic process"/>
    <property type="evidence" value="ECO:0007669"/>
    <property type="project" value="InterPro"/>
</dbReference>
<dbReference type="InterPro" id="IPR006360">
    <property type="entry name" value="Mtase_MtaA_CmuA"/>
</dbReference>
<keyword evidence="9" id="KW-1185">Reference proteome</keyword>
<dbReference type="NCBIfam" id="NF040654">
    <property type="entry name" value="MtaA_Meth"/>
    <property type="match status" value="1"/>
</dbReference>
<proteinExistence type="predicted"/>
<dbReference type="GO" id="GO:0006730">
    <property type="term" value="P:one-carbon metabolic process"/>
    <property type="evidence" value="ECO:0007669"/>
    <property type="project" value="InterPro"/>
</dbReference>
<comment type="cofactor">
    <cofactor evidence="1">
        <name>Zn(2+)</name>
        <dbReference type="ChEBI" id="CHEBI:29105"/>
    </cofactor>
</comment>
<dbReference type="GO" id="GO:0032259">
    <property type="term" value="P:methylation"/>
    <property type="evidence" value="ECO:0007669"/>
    <property type="project" value="UniProtKB-KW"/>
</dbReference>
<dbReference type="NCBIfam" id="TIGR01463">
    <property type="entry name" value="mtaA_cmuA"/>
    <property type="match status" value="1"/>
</dbReference>
<dbReference type="PANTHER" id="PTHR47099:SF1">
    <property type="entry name" value="METHYLCOBAMIDE:COM METHYLTRANSFERASE MTBA"/>
    <property type="match status" value="1"/>
</dbReference>
<evidence type="ECO:0000313" key="9">
    <source>
        <dbReference type="Proteomes" id="UP000033101"/>
    </source>
</evidence>
<dbReference type="PANTHER" id="PTHR47099">
    <property type="entry name" value="METHYLCOBAMIDE:COM METHYLTRANSFERASE MTBA"/>
    <property type="match status" value="1"/>
</dbReference>
<dbReference type="Proteomes" id="UP000033101">
    <property type="component" value="Chromosome"/>
</dbReference>
<evidence type="ECO:0000256" key="3">
    <source>
        <dbReference type="ARBA" id="ARBA00022679"/>
    </source>
</evidence>
<evidence type="ECO:0000256" key="4">
    <source>
        <dbReference type="ARBA" id="ARBA00022723"/>
    </source>
</evidence>
<dbReference type="Gene3D" id="3.20.20.210">
    <property type="match status" value="1"/>
</dbReference>
<dbReference type="NCBIfam" id="NF004889">
    <property type="entry name" value="PRK06252.1"/>
    <property type="match status" value="1"/>
</dbReference>
<dbReference type="InterPro" id="IPR038071">
    <property type="entry name" value="UROD/MetE-like_sf"/>
</dbReference>
<keyword evidence="6" id="KW-0484">Methanogenesis</keyword>
<keyword evidence="5" id="KW-0862">Zinc</keyword>
<evidence type="ECO:0000256" key="5">
    <source>
        <dbReference type="ARBA" id="ARBA00022833"/>
    </source>
</evidence>
<dbReference type="InterPro" id="IPR000257">
    <property type="entry name" value="Uroporphyrinogen_deCOase"/>
</dbReference>
<dbReference type="PATRIC" id="fig|1434110.4.peg.1960"/>
<dbReference type="OrthoDB" id="124836at2157"/>
<dbReference type="SUPFAM" id="SSF51726">
    <property type="entry name" value="UROD/MetE-like"/>
    <property type="match status" value="1"/>
</dbReference>
<dbReference type="GO" id="GO:0008168">
    <property type="term" value="F:methyltransferase activity"/>
    <property type="evidence" value="ECO:0007669"/>
    <property type="project" value="UniProtKB-KW"/>
</dbReference>
<dbReference type="RefSeq" id="WP_048138849.1">
    <property type="nucleotide sequence ID" value="NZ_CP009516.1"/>
</dbReference>
<dbReference type="Pfam" id="PF01208">
    <property type="entry name" value="URO-D"/>
    <property type="match status" value="1"/>
</dbReference>
<dbReference type="AlphaFoldDB" id="A0A0E3SD92"/>
<name>A0A0E3SD92_9EURY</name>